<dbReference type="EMBL" id="AZGM01000044">
    <property type="protein sequence ID" value="KRM28263.1"/>
    <property type="molecule type" value="Genomic_DNA"/>
</dbReference>
<dbReference type="SUPFAM" id="SSF103473">
    <property type="entry name" value="MFS general substrate transporter"/>
    <property type="match status" value="1"/>
</dbReference>
<gene>
    <name evidence="10" type="ORF">FD32_GL001759</name>
</gene>
<dbReference type="Pfam" id="PF13347">
    <property type="entry name" value="MFS_2"/>
    <property type="match status" value="1"/>
</dbReference>
<dbReference type="GO" id="GO:0005886">
    <property type="term" value="C:plasma membrane"/>
    <property type="evidence" value="ECO:0007669"/>
    <property type="project" value="UniProtKB-SubCell"/>
</dbReference>
<feature type="transmembrane region" description="Helical" evidence="9">
    <location>
        <begin position="117"/>
        <end position="141"/>
    </location>
</feature>
<evidence type="ECO:0000256" key="1">
    <source>
        <dbReference type="ARBA" id="ARBA00004651"/>
    </source>
</evidence>
<dbReference type="PANTHER" id="PTHR11328:SF24">
    <property type="entry name" value="MAJOR FACILITATOR SUPERFAMILY (MFS) PROFILE DOMAIN-CONTAINING PROTEIN"/>
    <property type="match status" value="1"/>
</dbReference>
<dbReference type="InterPro" id="IPR018043">
    <property type="entry name" value="Na/Gal_symport_CS"/>
</dbReference>
<keyword evidence="3" id="KW-1003">Cell membrane</keyword>
<keyword evidence="5 9" id="KW-0812">Transmembrane</keyword>
<dbReference type="AlphaFoldDB" id="A0A0R1XDM4"/>
<keyword evidence="7 9" id="KW-1133">Transmembrane helix</keyword>
<feature type="transmembrane region" description="Helical" evidence="9">
    <location>
        <begin position="153"/>
        <end position="178"/>
    </location>
</feature>
<dbReference type="STRING" id="1423782.FD32_GL001759"/>
<protein>
    <submittedName>
        <fullName evidence="10">Transporter, major facilitator family protein</fullName>
    </submittedName>
</protein>
<dbReference type="PROSITE" id="PS00872">
    <property type="entry name" value="NA_GALACTOSIDE_SYMP"/>
    <property type="match status" value="1"/>
</dbReference>
<evidence type="ECO:0000313" key="11">
    <source>
        <dbReference type="Proteomes" id="UP000051412"/>
    </source>
</evidence>
<keyword evidence="11" id="KW-1185">Reference proteome</keyword>
<evidence type="ECO:0000256" key="2">
    <source>
        <dbReference type="ARBA" id="ARBA00022448"/>
    </source>
</evidence>
<dbReference type="InterPro" id="IPR036259">
    <property type="entry name" value="MFS_trans_sf"/>
</dbReference>
<dbReference type="NCBIfam" id="TIGR00792">
    <property type="entry name" value="gph"/>
    <property type="match status" value="1"/>
</dbReference>
<keyword evidence="2" id="KW-0813">Transport</keyword>
<evidence type="ECO:0000256" key="6">
    <source>
        <dbReference type="ARBA" id="ARBA00022847"/>
    </source>
</evidence>
<evidence type="ECO:0000313" key="10">
    <source>
        <dbReference type="EMBL" id="KRM28263.1"/>
    </source>
</evidence>
<sequence length="433" mass="47876">MDKSVNTLNNEHQVCWPERLSYGASNFACCLSFGLIGNFLMYFYTDAYGIYAAAVGTLFLVARVIDAFNGPFWGILIDHTHTRWGKSRPYWLWFSIPYSIFCVLVFTTPHLNLGGKILWAYITYIGVDVLYSGVNIPLTSILPNLTSNANERVTLSTISALFATAGSTLISVIALPLVKAFGQGNNQKGFFWLGLILAFLSCIILLNAFFNTRERVQSVAERRSLPIKTSLKALKGNWPWAIIVFIDFVYWIGMQTRNQVTVYFFKYNMHAAWLTSIMLGLGLFGSITVAVTPWFSKRIGKRNTMMVGWLVSIAGQLVMWVGAKVQNVPIIIAANIIVNLGLGFISGLIAVMLADAVDYGEWKNGVRAEGIITAFSSFGAQLGMGLGGAITGWVLALGGYVANQAQTRNYLELRLDSNHGVRPFRNCPALLPR</sequence>
<feature type="transmembrane region" description="Helical" evidence="9">
    <location>
        <begin position="190"/>
        <end position="212"/>
    </location>
</feature>
<evidence type="ECO:0000256" key="4">
    <source>
        <dbReference type="ARBA" id="ARBA00022597"/>
    </source>
</evidence>
<dbReference type="InterPro" id="IPR039672">
    <property type="entry name" value="MFS_2"/>
</dbReference>
<feature type="transmembrane region" description="Helical" evidence="9">
    <location>
        <begin position="329"/>
        <end position="354"/>
    </location>
</feature>
<evidence type="ECO:0000256" key="9">
    <source>
        <dbReference type="SAM" id="Phobius"/>
    </source>
</evidence>
<evidence type="ECO:0000256" key="8">
    <source>
        <dbReference type="ARBA" id="ARBA00023136"/>
    </source>
</evidence>
<comment type="subcellular location">
    <subcellularLocation>
        <location evidence="1">Cell membrane</location>
        <topology evidence="1">Multi-pass membrane protein</topology>
    </subcellularLocation>
</comment>
<dbReference type="Gene3D" id="1.20.1250.20">
    <property type="entry name" value="MFS general substrate transporter like domains"/>
    <property type="match status" value="1"/>
</dbReference>
<comment type="caution">
    <text evidence="10">The sequence shown here is derived from an EMBL/GenBank/DDBJ whole genome shotgun (WGS) entry which is preliminary data.</text>
</comment>
<feature type="transmembrane region" description="Helical" evidence="9">
    <location>
        <begin position="20"/>
        <end position="44"/>
    </location>
</feature>
<name>A0A0R1XDM4_9LACO</name>
<evidence type="ECO:0000256" key="3">
    <source>
        <dbReference type="ARBA" id="ARBA00022475"/>
    </source>
</evidence>
<dbReference type="GO" id="GO:0008643">
    <property type="term" value="P:carbohydrate transport"/>
    <property type="evidence" value="ECO:0007669"/>
    <property type="project" value="InterPro"/>
</dbReference>
<evidence type="ECO:0000256" key="5">
    <source>
        <dbReference type="ARBA" id="ARBA00022692"/>
    </source>
</evidence>
<keyword evidence="8 9" id="KW-0472">Membrane</keyword>
<evidence type="ECO:0000256" key="7">
    <source>
        <dbReference type="ARBA" id="ARBA00022989"/>
    </source>
</evidence>
<dbReference type="Proteomes" id="UP000051412">
    <property type="component" value="Unassembled WGS sequence"/>
</dbReference>
<reference evidence="10 11" key="1">
    <citation type="journal article" date="2015" name="Genome Announc.">
        <title>Expanding the biotechnology potential of lactobacilli through comparative genomics of 213 strains and associated genera.</title>
        <authorList>
            <person name="Sun Z."/>
            <person name="Harris H.M."/>
            <person name="McCann A."/>
            <person name="Guo C."/>
            <person name="Argimon S."/>
            <person name="Zhang W."/>
            <person name="Yang X."/>
            <person name="Jeffery I.B."/>
            <person name="Cooney J.C."/>
            <person name="Kagawa T.F."/>
            <person name="Liu W."/>
            <person name="Song Y."/>
            <person name="Salvetti E."/>
            <person name="Wrobel A."/>
            <person name="Rasinkangas P."/>
            <person name="Parkhill J."/>
            <person name="Rea M.C."/>
            <person name="O'Sullivan O."/>
            <person name="Ritari J."/>
            <person name="Douillard F.P."/>
            <person name="Paul Ross R."/>
            <person name="Yang R."/>
            <person name="Briner A.E."/>
            <person name="Felis G.E."/>
            <person name="de Vos W.M."/>
            <person name="Barrangou R."/>
            <person name="Klaenhammer T.R."/>
            <person name="Caufield P.W."/>
            <person name="Cui Y."/>
            <person name="Zhang H."/>
            <person name="O'Toole P.W."/>
        </authorList>
    </citation>
    <scope>NUCLEOTIDE SEQUENCE [LARGE SCALE GENOMIC DNA]</scope>
    <source>
        <strain evidence="10 11">DSM 6035</strain>
    </source>
</reference>
<feature type="transmembrane region" description="Helical" evidence="9">
    <location>
        <begin position="90"/>
        <end position="111"/>
    </location>
</feature>
<organism evidence="10 11">
    <name type="scientific">Limosilactobacillus panis DSM 6035</name>
    <dbReference type="NCBI Taxonomy" id="1423782"/>
    <lineage>
        <taxon>Bacteria</taxon>
        <taxon>Bacillati</taxon>
        <taxon>Bacillota</taxon>
        <taxon>Bacilli</taxon>
        <taxon>Lactobacillales</taxon>
        <taxon>Lactobacillaceae</taxon>
        <taxon>Limosilactobacillus</taxon>
    </lineage>
</organism>
<keyword evidence="6" id="KW-0769">Symport</keyword>
<dbReference type="GO" id="GO:0006814">
    <property type="term" value="P:sodium ion transport"/>
    <property type="evidence" value="ECO:0007669"/>
    <property type="project" value="InterPro"/>
</dbReference>
<feature type="transmembrane region" description="Helical" evidence="9">
    <location>
        <begin position="233"/>
        <end position="252"/>
    </location>
</feature>
<proteinExistence type="predicted"/>
<accession>A0A0R1XDM4</accession>
<dbReference type="PANTHER" id="PTHR11328">
    <property type="entry name" value="MAJOR FACILITATOR SUPERFAMILY DOMAIN-CONTAINING PROTEIN"/>
    <property type="match status" value="1"/>
</dbReference>
<dbReference type="GO" id="GO:0015293">
    <property type="term" value="F:symporter activity"/>
    <property type="evidence" value="ECO:0007669"/>
    <property type="project" value="UniProtKB-KW"/>
</dbReference>
<keyword evidence="4" id="KW-0762">Sugar transport</keyword>
<feature type="transmembrane region" description="Helical" evidence="9">
    <location>
        <begin position="50"/>
        <end position="69"/>
    </location>
</feature>
<feature type="transmembrane region" description="Helical" evidence="9">
    <location>
        <begin position="272"/>
        <end position="295"/>
    </location>
</feature>
<dbReference type="PATRIC" id="fig|1423782.4.peg.1831"/>
<dbReference type="InterPro" id="IPR001927">
    <property type="entry name" value="Na/Gal_symport"/>
</dbReference>
<dbReference type="CDD" id="cd17332">
    <property type="entry name" value="MFS_MelB_like"/>
    <property type="match status" value="1"/>
</dbReference>